<gene>
    <name evidence="1" type="ORF">CR513_51406</name>
</gene>
<proteinExistence type="predicted"/>
<evidence type="ECO:0000313" key="2">
    <source>
        <dbReference type="Proteomes" id="UP000257109"/>
    </source>
</evidence>
<dbReference type="EMBL" id="QJKJ01012096">
    <property type="protein sequence ID" value="RDX69477.1"/>
    <property type="molecule type" value="Genomic_DNA"/>
</dbReference>
<dbReference type="OrthoDB" id="9996999at2759"/>
<comment type="caution">
    <text evidence="1">The sequence shown here is derived from an EMBL/GenBank/DDBJ whole genome shotgun (WGS) entry which is preliminary data.</text>
</comment>
<dbReference type="SUPFAM" id="SSF56672">
    <property type="entry name" value="DNA/RNA polymerases"/>
    <property type="match status" value="1"/>
</dbReference>
<feature type="non-terminal residue" evidence="1">
    <location>
        <position position="1"/>
    </location>
</feature>
<name>A0A371ETW3_MUCPR</name>
<reference evidence="1" key="1">
    <citation type="submission" date="2018-05" db="EMBL/GenBank/DDBJ databases">
        <title>Draft genome of Mucuna pruriens seed.</title>
        <authorList>
            <person name="Nnadi N.E."/>
            <person name="Vos R."/>
            <person name="Hasami M.H."/>
            <person name="Devisetty U.K."/>
            <person name="Aguiy J.C."/>
        </authorList>
    </citation>
    <scope>NUCLEOTIDE SEQUENCE [LARGE SCALE GENOMIC DNA]</scope>
    <source>
        <strain evidence="1">JCA_2017</strain>
    </source>
</reference>
<dbReference type="PANTHER" id="PTHR24559:SF444">
    <property type="entry name" value="REVERSE TRANSCRIPTASE DOMAIN-CONTAINING PROTEIN"/>
    <property type="match status" value="1"/>
</dbReference>
<keyword evidence="2" id="KW-1185">Reference proteome</keyword>
<evidence type="ECO:0000313" key="1">
    <source>
        <dbReference type="EMBL" id="RDX69477.1"/>
    </source>
</evidence>
<protein>
    <submittedName>
        <fullName evidence="1">Uncharacterized protein</fullName>
    </submittedName>
</protein>
<sequence>MKEVVKAEVLKLLDAGIIYPIFDMCTQERRNHNDGERPKEAHSRYSSYIQIPVVGQDKEKTSFTCLYGTFSYKRMPFGLYNTPITF</sequence>
<dbReference type="InterPro" id="IPR043502">
    <property type="entry name" value="DNA/RNA_pol_sf"/>
</dbReference>
<dbReference type="AlphaFoldDB" id="A0A371ETW3"/>
<dbReference type="Proteomes" id="UP000257109">
    <property type="component" value="Unassembled WGS sequence"/>
</dbReference>
<dbReference type="Gene3D" id="3.10.10.10">
    <property type="entry name" value="HIV Type 1 Reverse Transcriptase, subunit A, domain 1"/>
    <property type="match status" value="1"/>
</dbReference>
<accession>A0A371ETW3</accession>
<dbReference type="PANTHER" id="PTHR24559">
    <property type="entry name" value="TRANSPOSON TY3-I GAG-POL POLYPROTEIN"/>
    <property type="match status" value="1"/>
</dbReference>
<dbReference type="InterPro" id="IPR053134">
    <property type="entry name" value="RNA-dir_DNA_polymerase"/>
</dbReference>
<organism evidence="1 2">
    <name type="scientific">Mucuna pruriens</name>
    <name type="common">Velvet bean</name>
    <name type="synonym">Dolichos pruriens</name>
    <dbReference type="NCBI Taxonomy" id="157652"/>
    <lineage>
        <taxon>Eukaryota</taxon>
        <taxon>Viridiplantae</taxon>
        <taxon>Streptophyta</taxon>
        <taxon>Embryophyta</taxon>
        <taxon>Tracheophyta</taxon>
        <taxon>Spermatophyta</taxon>
        <taxon>Magnoliopsida</taxon>
        <taxon>eudicotyledons</taxon>
        <taxon>Gunneridae</taxon>
        <taxon>Pentapetalae</taxon>
        <taxon>rosids</taxon>
        <taxon>fabids</taxon>
        <taxon>Fabales</taxon>
        <taxon>Fabaceae</taxon>
        <taxon>Papilionoideae</taxon>
        <taxon>50 kb inversion clade</taxon>
        <taxon>NPAAA clade</taxon>
        <taxon>indigoferoid/millettioid clade</taxon>
        <taxon>Phaseoleae</taxon>
        <taxon>Mucuna</taxon>
    </lineage>
</organism>